<feature type="domain" description="GST N-terminal" evidence="1">
    <location>
        <begin position="1"/>
        <end position="80"/>
    </location>
</feature>
<dbReference type="InterPro" id="IPR040079">
    <property type="entry name" value="Glutathione_S-Trfase"/>
</dbReference>
<dbReference type="SFLD" id="SFLDG00358">
    <property type="entry name" value="Main_(cytGST)"/>
    <property type="match status" value="1"/>
</dbReference>
<dbReference type="SFLD" id="SFLDG01151">
    <property type="entry name" value="Main.2:_Nu-like"/>
    <property type="match status" value="1"/>
</dbReference>
<dbReference type="SFLD" id="SFLDG01150">
    <property type="entry name" value="Main.1:_Beta-like"/>
    <property type="match status" value="1"/>
</dbReference>
<accession>A0A1G5QHE5</accession>
<reference evidence="3 4" key="1">
    <citation type="submission" date="2016-10" db="EMBL/GenBank/DDBJ databases">
        <authorList>
            <person name="de Groot N.N."/>
        </authorList>
    </citation>
    <scope>NUCLEOTIDE SEQUENCE [LARGE SCALE GENOMIC DNA]</scope>
    <source>
        <strain evidence="3 4">U95</strain>
    </source>
</reference>
<dbReference type="PROSITE" id="PS50404">
    <property type="entry name" value="GST_NTER"/>
    <property type="match status" value="1"/>
</dbReference>
<evidence type="ECO:0000259" key="1">
    <source>
        <dbReference type="PROSITE" id="PS50404"/>
    </source>
</evidence>
<evidence type="ECO:0000313" key="3">
    <source>
        <dbReference type="EMBL" id="SCZ60751.1"/>
    </source>
</evidence>
<dbReference type="Proteomes" id="UP000198767">
    <property type="component" value="Unassembled WGS sequence"/>
</dbReference>
<dbReference type="InterPro" id="IPR004045">
    <property type="entry name" value="Glutathione_S-Trfase_N"/>
</dbReference>
<dbReference type="STRING" id="1156985.SAMN04488118_104145"/>
<dbReference type="OrthoDB" id="9803562at2"/>
<dbReference type="RefSeq" id="WP_090217865.1">
    <property type="nucleotide sequence ID" value="NZ_FMWG01000004.1"/>
</dbReference>
<dbReference type="CDD" id="cd03048">
    <property type="entry name" value="GST_N_Ure2p_like"/>
    <property type="match status" value="1"/>
</dbReference>
<dbReference type="InterPro" id="IPR036249">
    <property type="entry name" value="Thioredoxin-like_sf"/>
</dbReference>
<dbReference type="Gene3D" id="3.40.30.10">
    <property type="entry name" value="Glutaredoxin"/>
    <property type="match status" value="1"/>
</dbReference>
<dbReference type="AlphaFoldDB" id="A0A1G5QHE5"/>
<sequence>MITFYGYNTINSLKVMMFLMETDLPHDFVPINIRGGDQHTPDFRAVNPAGKIPVIVQDGKALTESNAILMHLARKTGWGLPEGVEDQLLSLLFYQASTQGPYFGQVEYWSGLAPKPNPDALAQYKGIANRVITVLDEQLANQDYLCGDGYSIADISFFPWLDHHEELNLSLAEAPHVQAWLARVKARPATQKACKLLEAYHLAPPKKPD</sequence>
<dbReference type="SUPFAM" id="SSF47616">
    <property type="entry name" value="GST C-terminal domain-like"/>
    <property type="match status" value="1"/>
</dbReference>
<evidence type="ECO:0000313" key="4">
    <source>
        <dbReference type="Proteomes" id="UP000198767"/>
    </source>
</evidence>
<keyword evidence="3" id="KW-0808">Transferase</keyword>
<proteinExistence type="predicted"/>
<keyword evidence="4" id="KW-1185">Reference proteome</keyword>
<dbReference type="SFLD" id="SFLDS00019">
    <property type="entry name" value="Glutathione_Transferase_(cytos"/>
    <property type="match status" value="1"/>
</dbReference>
<dbReference type="PROSITE" id="PS50405">
    <property type="entry name" value="GST_CTER"/>
    <property type="match status" value="1"/>
</dbReference>
<name>A0A1G5QHE5_9RHOB</name>
<protein>
    <submittedName>
        <fullName evidence="3">Glutathione S-transferase</fullName>
    </submittedName>
</protein>
<dbReference type="InterPro" id="IPR010987">
    <property type="entry name" value="Glutathione-S-Trfase_C-like"/>
</dbReference>
<dbReference type="PANTHER" id="PTHR44051">
    <property type="entry name" value="GLUTATHIONE S-TRANSFERASE-RELATED"/>
    <property type="match status" value="1"/>
</dbReference>
<dbReference type="EMBL" id="FMWG01000004">
    <property type="protein sequence ID" value="SCZ60751.1"/>
    <property type="molecule type" value="Genomic_DNA"/>
</dbReference>
<gene>
    <name evidence="3" type="ORF">SAMN04488118_104145</name>
</gene>
<dbReference type="Gene3D" id="1.20.1050.10">
    <property type="match status" value="1"/>
</dbReference>
<dbReference type="GO" id="GO:0016740">
    <property type="term" value="F:transferase activity"/>
    <property type="evidence" value="ECO:0007669"/>
    <property type="project" value="UniProtKB-KW"/>
</dbReference>
<dbReference type="PANTHER" id="PTHR44051:SF8">
    <property type="entry name" value="GLUTATHIONE S-TRANSFERASE GSTA"/>
    <property type="match status" value="1"/>
</dbReference>
<dbReference type="Pfam" id="PF13409">
    <property type="entry name" value="GST_N_2"/>
    <property type="match status" value="1"/>
</dbReference>
<dbReference type="Pfam" id="PF00043">
    <property type="entry name" value="GST_C"/>
    <property type="match status" value="1"/>
</dbReference>
<dbReference type="SUPFAM" id="SSF52833">
    <property type="entry name" value="Thioredoxin-like"/>
    <property type="match status" value="1"/>
</dbReference>
<organism evidence="3 4">
    <name type="scientific">Epibacterium ulvae</name>
    <dbReference type="NCBI Taxonomy" id="1156985"/>
    <lineage>
        <taxon>Bacteria</taxon>
        <taxon>Pseudomonadati</taxon>
        <taxon>Pseudomonadota</taxon>
        <taxon>Alphaproteobacteria</taxon>
        <taxon>Rhodobacterales</taxon>
        <taxon>Roseobacteraceae</taxon>
        <taxon>Epibacterium</taxon>
    </lineage>
</organism>
<dbReference type="InterPro" id="IPR036282">
    <property type="entry name" value="Glutathione-S-Trfase_C_sf"/>
</dbReference>
<feature type="domain" description="GST C-terminal" evidence="2">
    <location>
        <begin position="81"/>
        <end position="209"/>
    </location>
</feature>
<evidence type="ECO:0000259" key="2">
    <source>
        <dbReference type="PROSITE" id="PS50405"/>
    </source>
</evidence>
<dbReference type="InterPro" id="IPR004046">
    <property type="entry name" value="GST_C"/>
</dbReference>